<organism evidence="1 2">
    <name type="scientific">Pedobacter puniceum</name>
    <dbReference type="NCBI Taxonomy" id="2666136"/>
    <lineage>
        <taxon>Bacteria</taxon>
        <taxon>Pseudomonadati</taxon>
        <taxon>Bacteroidota</taxon>
        <taxon>Sphingobacteriia</taxon>
        <taxon>Sphingobacteriales</taxon>
        <taxon>Sphingobacteriaceae</taxon>
        <taxon>Pedobacter</taxon>
    </lineage>
</organism>
<name>A0A7K0FL19_9SPHI</name>
<dbReference type="AlphaFoldDB" id="A0A7K0FL19"/>
<sequence length="94" mass="10684">MIPTYDTIQNKSSNGKIFDTLILSSDEIPERIAPEQSVATVLSSGGQNRMAHPEKLVYKKGRLYNVVNGKLVTKKQKGILSNKKWNPWYFRSDD</sequence>
<accession>A0A7K0FL19</accession>
<evidence type="ECO:0000313" key="1">
    <source>
        <dbReference type="EMBL" id="MRX46105.1"/>
    </source>
</evidence>
<keyword evidence="2" id="KW-1185">Reference proteome</keyword>
<proteinExistence type="predicted"/>
<gene>
    <name evidence="1" type="ORF">GJJ64_02790</name>
</gene>
<protein>
    <submittedName>
        <fullName evidence="1">Uncharacterized protein</fullName>
    </submittedName>
</protein>
<reference evidence="1 2" key="1">
    <citation type="submission" date="2019-11" db="EMBL/GenBank/DDBJ databases">
        <authorList>
            <person name="Cheng Q."/>
            <person name="Yang Z."/>
        </authorList>
    </citation>
    <scope>NUCLEOTIDE SEQUENCE [LARGE SCALE GENOMIC DNA]</scope>
    <source>
        <strain evidence="1 2">HX-22-1</strain>
    </source>
</reference>
<dbReference type="RefSeq" id="WP_154286233.1">
    <property type="nucleotide sequence ID" value="NZ_WKJI01000001.1"/>
</dbReference>
<comment type="caution">
    <text evidence="1">The sequence shown here is derived from an EMBL/GenBank/DDBJ whole genome shotgun (WGS) entry which is preliminary data.</text>
</comment>
<evidence type="ECO:0000313" key="2">
    <source>
        <dbReference type="Proteomes" id="UP000462931"/>
    </source>
</evidence>
<dbReference type="Proteomes" id="UP000462931">
    <property type="component" value="Unassembled WGS sequence"/>
</dbReference>
<dbReference type="EMBL" id="WKJI01000001">
    <property type="protein sequence ID" value="MRX46105.1"/>
    <property type="molecule type" value="Genomic_DNA"/>
</dbReference>